<reference evidence="1" key="2">
    <citation type="journal article" date="2022" name="New Phytol.">
        <title>Evolutionary transition to the ectomycorrhizal habit in the genomes of a hyperdiverse lineage of mushroom-forming fungi.</title>
        <authorList>
            <person name="Looney B."/>
            <person name="Miyauchi S."/>
            <person name="Morin E."/>
            <person name="Drula E."/>
            <person name="Courty P.E."/>
            <person name="Kohler A."/>
            <person name="Kuo A."/>
            <person name="LaButti K."/>
            <person name="Pangilinan J."/>
            <person name="Lipzen A."/>
            <person name="Riley R."/>
            <person name="Andreopoulos W."/>
            <person name="He G."/>
            <person name="Johnson J."/>
            <person name="Nolan M."/>
            <person name="Tritt A."/>
            <person name="Barry K.W."/>
            <person name="Grigoriev I.V."/>
            <person name="Nagy L.G."/>
            <person name="Hibbett D."/>
            <person name="Henrissat B."/>
            <person name="Matheny P.B."/>
            <person name="Labbe J."/>
            <person name="Martin F.M."/>
        </authorList>
    </citation>
    <scope>NUCLEOTIDE SEQUENCE</scope>
    <source>
        <strain evidence="1">FP105234-sp</strain>
    </source>
</reference>
<keyword evidence="2" id="KW-1185">Reference proteome</keyword>
<dbReference type="EMBL" id="MU276121">
    <property type="protein sequence ID" value="KAI0041465.1"/>
    <property type="molecule type" value="Genomic_DNA"/>
</dbReference>
<sequence length="78" mass="8779">MDTRDPIRDLNNFIQSLQATQAFKWEIFQEGPVHAPTFTAYAIWENVEVARGKGGSKNAAKMQASKIALDVLHTRYGQ</sequence>
<reference evidence="1" key="1">
    <citation type="submission" date="2021-02" db="EMBL/GenBank/DDBJ databases">
        <authorList>
            <consortium name="DOE Joint Genome Institute"/>
            <person name="Ahrendt S."/>
            <person name="Looney B.P."/>
            <person name="Miyauchi S."/>
            <person name="Morin E."/>
            <person name="Drula E."/>
            <person name="Courty P.E."/>
            <person name="Chicoki N."/>
            <person name="Fauchery L."/>
            <person name="Kohler A."/>
            <person name="Kuo A."/>
            <person name="Labutti K."/>
            <person name="Pangilinan J."/>
            <person name="Lipzen A."/>
            <person name="Riley R."/>
            <person name="Andreopoulos W."/>
            <person name="He G."/>
            <person name="Johnson J."/>
            <person name="Barry K.W."/>
            <person name="Grigoriev I.V."/>
            <person name="Nagy L."/>
            <person name="Hibbett D."/>
            <person name="Henrissat B."/>
            <person name="Matheny P.B."/>
            <person name="Labbe J."/>
            <person name="Martin F."/>
        </authorList>
    </citation>
    <scope>NUCLEOTIDE SEQUENCE</scope>
    <source>
        <strain evidence="1">FP105234-sp</strain>
    </source>
</reference>
<evidence type="ECO:0000313" key="1">
    <source>
        <dbReference type="EMBL" id="KAI0041465.1"/>
    </source>
</evidence>
<name>A0ACB8RBW6_9AGAM</name>
<comment type="caution">
    <text evidence="1">The sequence shown here is derived from an EMBL/GenBank/DDBJ whole genome shotgun (WGS) entry which is preliminary data.</text>
</comment>
<gene>
    <name evidence="1" type="ORF">FA95DRAFT_1610997</name>
</gene>
<evidence type="ECO:0000313" key="2">
    <source>
        <dbReference type="Proteomes" id="UP000814033"/>
    </source>
</evidence>
<dbReference type="Proteomes" id="UP000814033">
    <property type="component" value="Unassembled WGS sequence"/>
</dbReference>
<protein>
    <submittedName>
        <fullName evidence="1">Uncharacterized protein</fullName>
    </submittedName>
</protein>
<organism evidence="1 2">
    <name type="scientific">Auriscalpium vulgare</name>
    <dbReference type="NCBI Taxonomy" id="40419"/>
    <lineage>
        <taxon>Eukaryota</taxon>
        <taxon>Fungi</taxon>
        <taxon>Dikarya</taxon>
        <taxon>Basidiomycota</taxon>
        <taxon>Agaricomycotina</taxon>
        <taxon>Agaricomycetes</taxon>
        <taxon>Russulales</taxon>
        <taxon>Auriscalpiaceae</taxon>
        <taxon>Auriscalpium</taxon>
    </lineage>
</organism>
<proteinExistence type="predicted"/>
<accession>A0ACB8RBW6</accession>